<dbReference type="PROSITE" id="PS00060">
    <property type="entry name" value="ADH_IRON_2"/>
    <property type="match status" value="1"/>
</dbReference>
<evidence type="ECO:0000259" key="6">
    <source>
        <dbReference type="Pfam" id="PF25137"/>
    </source>
</evidence>
<feature type="domain" description="Fe-containing alcohol dehydrogenase-like C-terminal" evidence="6">
    <location>
        <begin position="194"/>
        <end position="392"/>
    </location>
</feature>
<accession>A0A9D1PSM5</accession>
<dbReference type="Proteomes" id="UP000823936">
    <property type="component" value="Unassembled WGS sequence"/>
</dbReference>
<name>A0A9D1PSM5_9SPIO</name>
<organism evidence="7 8">
    <name type="scientific">Candidatus Ornithospirochaeta avicola</name>
    <dbReference type="NCBI Taxonomy" id="2840896"/>
    <lineage>
        <taxon>Bacteria</taxon>
        <taxon>Pseudomonadati</taxon>
        <taxon>Spirochaetota</taxon>
        <taxon>Spirochaetia</taxon>
        <taxon>Spirochaetales</taxon>
        <taxon>Spirochaetaceae</taxon>
        <taxon>Spirochaetaceae incertae sedis</taxon>
        <taxon>Candidatus Ornithospirochaeta</taxon>
    </lineage>
</organism>
<dbReference type="SUPFAM" id="SSF56796">
    <property type="entry name" value="Dehydroquinate synthase-like"/>
    <property type="match status" value="1"/>
</dbReference>
<dbReference type="Pfam" id="PF00465">
    <property type="entry name" value="Fe-ADH"/>
    <property type="match status" value="1"/>
</dbReference>
<dbReference type="EC" id="1.1.1.1" evidence="7"/>
<evidence type="ECO:0000256" key="2">
    <source>
        <dbReference type="ARBA" id="ARBA00007358"/>
    </source>
</evidence>
<dbReference type="InterPro" id="IPR018211">
    <property type="entry name" value="ADH_Fe_CS"/>
</dbReference>
<evidence type="ECO:0000256" key="4">
    <source>
        <dbReference type="ARBA" id="ARBA00023027"/>
    </source>
</evidence>
<dbReference type="Gene3D" id="1.20.1090.10">
    <property type="entry name" value="Dehydroquinate synthase-like - alpha domain"/>
    <property type="match status" value="1"/>
</dbReference>
<gene>
    <name evidence="7" type="ORF">IAB12_00070</name>
</gene>
<dbReference type="InterPro" id="IPR056798">
    <property type="entry name" value="ADH_Fe_C"/>
</dbReference>
<dbReference type="Gene3D" id="3.40.50.1970">
    <property type="match status" value="1"/>
</dbReference>
<keyword evidence="3 7" id="KW-0560">Oxidoreductase</keyword>
<evidence type="ECO:0000259" key="5">
    <source>
        <dbReference type="Pfam" id="PF00465"/>
    </source>
</evidence>
<dbReference type="EMBL" id="DXHU01000001">
    <property type="protein sequence ID" value="HIV98169.1"/>
    <property type="molecule type" value="Genomic_DNA"/>
</dbReference>
<dbReference type="PROSITE" id="PS00913">
    <property type="entry name" value="ADH_IRON_1"/>
    <property type="match status" value="1"/>
</dbReference>
<dbReference type="AlphaFoldDB" id="A0A9D1PSM5"/>
<evidence type="ECO:0000256" key="1">
    <source>
        <dbReference type="ARBA" id="ARBA00001962"/>
    </source>
</evidence>
<keyword evidence="4" id="KW-0520">NAD</keyword>
<evidence type="ECO:0000313" key="7">
    <source>
        <dbReference type="EMBL" id="HIV98169.1"/>
    </source>
</evidence>
<dbReference type="Pfam" id="PF25137">
    <property type="entry name" value="ADH_Fe_C"/>
    <property type="match status" value="1"/>
</dbReference>
<protein>
    <submittedName>
        <fullName evidence="7">Iron-containing alcohol dehydrogenase</fullName>
        <ecNumber evidence="7">1.1.1.1</ecNumber>
    </submittedName>
</protein>
<dbReference type="InterPro" id="IPR039697">
    <property type="entry name" value="Alcohol_dehydrogenase_Fe"/>
</dbReference>
<comment type="cofactor">
    <cofactor evidence="1">
        <name>Fe cation</name>
        <dbReference type="ChEBI" id="CHEBI:24875"/>
    </cofactor>
</comment>
<proteinExistence type="inferred from homology"/>
<evidence type="ECO:0000256" key="3">
    <source>
        <dbReference type="ARBA" id="ARBA00023002"/>
    </source>
</evidence>
<reference evidence="7" key="1">
    <citation type="journal article" date="2021" name="PeerJ">
        <title>Extensive microbial diversity within the chicken gut microbiome revealed by metagenomics and culture.</title>
        <authorList>
            <person name="Gilroy R."/>
            <person name="Ravi A."/>
            <person name="Getino M."/>
            <person name="Pursley I."/>
            <person name="Horton D.L."/>
            <person name="Alikhan N.F."/>
            <person name="Baker D."/>
            <person name="Gharbi K."/>
            <person name="Hall N."/>
            <person name="Watson M."/>
            <person name="Adriaenssens E.M."/>
            <person name="Foster-Nyarko E."/>
            <person name="Jarju S."/>
            <person name="Secka A."/>
            <person name="Antonio M."/>
            <person name="Oren A."/>
            <person name="Chaudhuri R.R."/>
            <person name="La Ragione R."/>
            <person name="Hildebrand F."/>
            <person name="Pallen M.J."/>
        </authorList>
    </citation>
    <scope>NUCLEOTIDE SEQUENCE</scope>
    <source>
        <strain evidence="7">Gambia11-129</strain>
    </source>
</reference>
<comment type="caution">
    <text evidence="7">The sequence shown here is derived from an EMBL/GenBank/DDBJ whole genome shotgun (WGS) entry which is preliminary data.</text>
</comment>
<comment type="similarity">
    <text evidence="2">Belongs to the iron-containing alcohol dehydrogenase family.</text>
</comment>
<dbReference type="PANTHER" id="PTHR11496:SF102">
    <property type="entry name" value="ALCOHOL DEHYDROGENASE 4"/>
    <property type="match status" value="1"/>
</dbReference>
<evidence type="ECO:0000313" key="8">
    <source>
        <dbReference type="Proteomes" id="UP000823936"/>
    </source>
</evidence>
<dbReference type="GO" id="GO:0004022">
    <property type="term" value="F:alcohol dehydrogenase (NAD+) activity"/>
    <property type="evidence" value="ECO:0007669"/>
    <property type="project" value="UniProtKB-EC"/>
</dbReference>
<sequence length="394" mass="42435">MFVPAYFEFQSACRLISGEYALENIPAEMRSIGSVRPVLLADRTLEKIGSVDILLKALEKNNFTPSFIFTDIPLDSSIKSVNEIASLYRSHNADGIIALGGGSVIDTAKGLRMLISQGGKDILSYAGCEVLPKGQSVPFVAIATTSGTGSETTSVAVIKDDAKNVKLEFISPFLLPDVAVLDVRLLQTMPKHITAITALDALTHAVESFSCMQKNPISQSYAIAALRLINENVLCAIDNPSDKKARLALADAAFLAGAAFSNSMVGIVHAIGHSVGAVSKVPHGSAMTILLPACLRYNMKKAKKDYEELLLYMAPETYAELDESMRSDAFVSLVENLIGEIKKKTNIATRLAEAGVRRSDFPLIAERAINDGALIVNPENADKLDILKILDECF</sequence>
<dbReference type="GO" id="GO:0046872">
    <property type="term" value="F:metal ion binding"/>
    <property type="evidence" value="ECO:0007669"/>
    <property type="project" value="InterPro"/>
</dbReference>
<dbReference type="FunFam" id="3.40.50.1970:FF:000003">
    <property type="entry name" value="Alcohol dehydrogenase, iron-containing"/>
    <property type="match status" value="1"/>
</dbReference>
<feature type="domain" description="Alcohol dehydrogenase iron-type/glycerol dehydrogenase GldA" evidence="5">
    <location>
        <begin position="14"/>
        <end position="182"/>
    </location>
</feature>
<dbReference type="PANTHER" id="PTHR11496">
    <property type="entry name" value="ALCOHOL DEHYDROGENASE"/>
    <property type="match status" value="1"/>
</dbReference>
<reference evidence="7" key="2">
    <citation type="submission" date="2021-04" db="EMBL/GenBank/DDBJ databases">
        <authorList>
            <person name="Gilroy R."/>
        </authorList>
    </citation>
    <scope>NUCLEOTIDE SEQUENCE</scope>
    <source>
        <strain evidence="7">Gambia11-129</strain>
    </source>
</reference>
<dbReference type="InterPro" id="IPR001670">
    <property type="entry name" value="ADH_Fe/GldA"/>
</dbReference>